<evidence type="ECO:0000256" key="1">
    <source>
        <dbReference type="SAM" id="MobiDB-lite"/>
    </source>
</evidence>
<feature type="compositionally biased region" description="Basic and acidic residues" evidence="1">
    <location>
        <begin position="17"/>
        <end position="29"/>
    </location>
</feature>
<sequence length="82" mass="9445">MCGEKPKQLKNKKHRPPPLERQRETDGRAHVGLWDDPVTDSPRRAFILKACVVEHEAVKPNLVVSLPPRACRVVTLWNRRCL</sequence>
<reference evidence="2 3" key="1">
    <citation type="submission" date="2019-03" db="EMBL/GenBank/DDBJ databases">
        <title>First draft genome of Liparis tanakae, snailfish: a comprehensive survey of snailfish specific genes.</title>
        <authorList>
            <person name="Kim W."/>
            <person name="Song I."/>
            <person name="Jeong J.-H."/>
            <person name="Kim D."/>
            <person name="Kim S."/>
            <person name="Ryu S."/>
            <person name="Song J.Y."/>
            <person name="Lee S.K."/>
        </authorList>
    </citation>
    <scope>NUCLEOTIDE SEQUENCE [LARGE SCALE GENOMIC DNA]</scope>
    <source>
        <tissue evidence="2">Muscle</tissue>
    </source>
</reference>
<dbReference type="Proteomes" id="UP000314294">
    <property type="component" value="Unassembled WGS sequence"/>
</dbReference>
<comment type="caution">
    <text evidence="2">The sequence shown here is derived from an EMBL/GenBank/DDBJ whole genome shotgun (WGS) entry which is preliminary data.</text>
</comment>
<dbReference type="EMBL" id="SRLO01001894">
    <property type="protein sequence ID" value="TNN34760.1"/>
    <property type="molecule type" value="Genomic_DNA"/>
</dbReference>
<dbReference type="AlphaFoldDB" id="A0A4Z2F1K2"/>
<name>A0A4Z2F1K2_9TELE</name>
<accession>A0A4Z2F1K2</accession>
<feature type="region of interest" description="Disordered" evidence="1">
    <location>
        <begin position="1"/>
        <end position="36"/>
    </location>
</feature>
<gene>
    <name evidence="2" type="ORF">EYF80_055070</name>
</gene>
<keyword evidence="3" id="KW-1185">Reference proteome</keyword>
<evidence type="ECO:0000313" key="3">
    <source>
        <dbReference type="Proteomes" id="UP000314294"/>
    </source>
</evidence>
<proteinExistence type="predicted"/>
<organism evidence="2 3">
    <name type="scientific">Liparis tanakae</name>
    <name type="common">Tanaka's snailfish</name>
    <dbReference type="NCBI Taxonomy" id="230148"/>
    <lineage>
        <taxon>Eukaryota</taxon>
        <taxon>Metazoa</taxon>
        <taxon>Chordata</taxon>
        <taxon>Craniata</taxon>
        <taxon>Vertebrata</taxon>
        <taxon>Euteleostomi</taxon>
        <taxon>Actinopterygii</taxon>
        <taxon>Neopterygii</taxon>
        <taxon>Teleostei</taxon>
        <taxon>Neoteleostei</taxon>
        <taxon>Acanthomorphata</taxon>
        <taxon>Eupercaria</taxon>
        <taxon>Perciformes</taxon>
        <taxon>Cottioidei</taxon>
        <taxon>Cottales</taxon>
        <taxon>Liparidae</taxon>
        <taxon>Liparis</taxon>
    </lineage>
</organism>
<protein>
    <submittedName>
        <fullName evidence="2">Uncharacterized protein</fullName>
    </submittedName>
</protein>
<evidence type="ECO:0000313" key="2">
    <source>
        <dbReference type="EMBL" id="TNN34760.1"/>
    </source>
</evidence>